<organism evidence="2 3">
    <name type="scientific">Neoroseomonas eburnea</name>
    <dbReference type="NCBI Taxonomy" id="1346889"/>
    <lineage>
        <taxon>Bacteria</taxon>
        <taxon>Pseudomonadati</taxon>
        <taxon>Pseudomonadota</taxon>
        <taxon>Alphaproteobacteria</taxon>
        <taxon>Acetobacterales</taxon>
        <taxon>Acetobacteraceae</taxon>
        <taxon>Neoroseomonas</taxon>
    </lineage>
</organism>
<evidence type="ECO:0000259" key="1">
    <source>
        <dbReference type="Pfam" id="PF00582"/>
    </source>
</evidence>
<reference evidence="2" key="2">
    <citation type="journal article" date="2021" name="Syst. Appl. Microbiol.">
        <title>Roseomonas hellenica sp. nov., isolated from roots of wild-growing Alkanna tinctoria.</title>
        <authorList>
            <person name="Rat A."/>
            <person name="Naranjo H.D."/>
            <person name="Lebbe L."/>
            <person name="Cnockaert M."/>
            <person name="Krigas N."/>
            <person name="Grigoriadou K."/>
            <person name="Maloupa E."/>
            <person name="Willems A."/>
        </authorList>
    </citation>
    <scope>NUCLEOTIDE SEQUENCE</scope>
    <source>
        <strain evidence="2">LMG 31228</strain>
    </source>
</reference>
<dbReference type="AlphaFoldDB" id="A0A9X9XI54"/>
<gene>
    <name evidence="2" type="ORF">GXW74_23090</name>
</gene>
<dbReference type="Pfam" id="PF00582">
    <property type="entry name" value="Usp"/>
    <property type="match status" value="1"/>
</dbReference>
<evidence type="ECO:0000313" key="3">
    <source>
        <dbReference type="Proteomes" id="UP001138709"/>
    </source>
</evidence>
<name>A0A9X9XI54_9PROT</name>
<keyword evidence="3" id="KW-1185">Reference proteome</keyword>
<protein>
    <submittedName>
        <fullName evidence="2">Universal stress protein</fullName>
    </submittedName>
</protein>
<proteinExistence type="predicted"/>
<comment type="caution">
    <text evidence="2">The sequence shown here is derived from an EMBL/GenBank/DDBJ whole genome shotgun (WGS) entry which is preliminary data.</text>
</comment>
<evidence type="ECO:0000313" key="2">
    <source>
        <dbReference type="EMBL" id="MBR0683390.1"/>
    </source>
</evidence>
<sequence>MAVTTIALHVEPDTLGAVDASIALPLALAEAHSAHVAALVFAASVYRPEPPGGDAEMPETELAAHEDGVLLHVRAALETRGLRFEVRGRSSFAYGVGEVLADQMRVSDLGVMSFGSGADIGKRFVANGGIFSSGRPMLLVPPSHAAASPPSRVIVAWDASTAAVRAVHGALPLMKRADSVTVVSVTDDKEFRPGQSAVELTHLLARHGAKANFRPVQRGSGGVTRAILDAAREAQADLLVMGAVRHAPLHNLVFGSATMDLLDQGPTLPTLLAA</sequence>
<reference evidence="2" key="1">
    <citation type="submission" date="2020-01" db="EMBL/GenBank/DDBJ databases">
        <authorList>
            <person name="Rat A."/>
        </authorList>
    </citation>
    <scope>NUCLEOTIDE SEQUENCE</scope>
    <source>
        <strain evidence="2">LMG 31228</strain>
    </source>
</reference>
<accession>A0A9X9XI54</accession>
<dbReference type="SUPFAM" id="SSF52402">
    <property type="entry name" value="Adenine nucleotide alpha hydrolases-like"/>
    <property type="match status" value="1"/>
</dbReference>
<dbReference type="CDD" id="cd00293">
    <property type="entry name" value="USP-like"/>
    <property type="match status" value="1"/>
</dbReference>
<dbReference type="Gene3D" id="3.40.50.12370">
    <property type="match status" value="1"/>
</dbReference>
<dbReference type="InterPro" id="IPR006016">
    <property type="entry name" value="UspA"/>
</dbReference>
<dbReference type="RefSeq" id="WP_211848961.1">
    <property type="nucleotide sequence ID" value="NZ_JAAEDL010000031.1"/>
</dbReference>
<dbReference type="Proteomes" id="UP001138709">
    <property type="component" value="Unassembled WGS sequence"/>
</dbReference>
<dbReference type="EMBL" id="JAAEDL010000031">
    <property type="protein sequence ID" value="MBR0683390.1"/>
    <property type="molecule type" value="Genomic_DNA"/>
</dbReference>
<feature type="domain" description="UspA" evidence="1">
    <location>
        <begin position="152"/>
        <end position="264"/>
    </location>
</feature>